<dbReference type="EMBL" id="JBHTAR010000011">
    <property type="protein sequence ID" value="MFC7199211.1"/>
    <property type="molecule type" value="Genomic_DNA"/>
</dbReference>
<accession>A0ABD5Z228</accession>
<name>A0ABD5Z228_9EURY</name>
<protein>
    <submittedName>
        <fullName evidence="1">SRPBCC family protein</fullName>
    </submittedName>
</protein>
<keyword evidence="2" id="KW-1185">Reference proteome</keyword>
<comment type="caution">
    <text evidence="1">The sequence shown here is derived from an EMBL/GenBank/DDBJ whole genome shotgun (WGS) entry which is preliminary data.</text>
</comment>
<dbReference type="InterPro" id="IPR019587">
    <property type="entry name" value="Polyketide_cyclase/dehydratase"/>
</dbReference>
<evidence type="ECO:0000313" key="2">
    <source>
        <dbReference type="Proteomes" id="UP001596447"/>
    </source>
</evidence>
<dbReference type="Proteomes" id="UP001596447">
    <property type="component" value="Unassembled WGS sequence"/>
</dbReference>
<dbReference type="RefSeq" id="WP_279529152.1">
    <property type="nucleotide sequence ID" value="NZ_CP122312.1"/>
</dbReference>
<reference evidence="1 2" key="1">
    <citation type="journal article" date="2019" name="Int. J. Syst. Evol. Microbiol.">
        <title>The Global Catalogue of Microorganisms (GCM) 10K type strain sequencing project: providing services to taxonomists for standard genome sequencing and annotation.</title>
        <authorList>
            <consortium name="The Broad Institute Genomics Platform"/>
            <consortium name="The Broad Institute Genome Sequencing Center for Infectious Disease"/>
            <person name="Wu L."/>
            <person name="Ma J."/>
        </authorList>
    </citation>
    <scope>NUCLEOTIDE SEQUENCE [LARGE SCALE GENOMIC DNA]</scope>
    <source>
        <strain evidence="1 2">XZGYJ-43</strain>
    </source>
</reference>
<dbReference type="AlphaFoldDB" id="A0ABD5Z228"/>
<proteinExistence type="predicted"/>
<evidence type="ECO:0000313" key="1">
    <source>
        <dbReference type="EMBL" id="MFC7199211.1"/>
    </source>
</evidence>
<organism evidence="1 2">
    <name type="scientific">Halospeciosus flavus</name>
    <dbReference type="NCBI Taxonomy" id="3032283"/>
    <lineage>
        <taxon>Archaea</taxon>
        <taxon>Methanobacteriati</taxon>
        <taxon>Methanobacteriota</taxon>
        <taxon>Stenosarchaea group</taxon>
        <taxon>Halobacteria</taxon>
        <taxon>Halobacteriales</taxon>
        <taxon>Halobacteriaceae</taxon>
        <taxon>Halospeciosus</taxon>
    </lineage>
</organism>
<gene>
    <name evidence="1" type="ORF">ACFQJ9_07235</name>
</gene>
<dbReference type="SUPFAM" id="SSF55961">
    <property type="entry name" value="Bet v1-like"/>
    <property type="match status" value="1"/>
</dbReference>
<dbReference type="Gene3D" id="3.30.530.20">
    <property type="match status" value="1"/>
</dbReference>
<dbReference type="Pfam" id="PF10604">
    <property type="entry name" value="Polyketide_cyc2"/>
    <property type="match status" value="1"/>
</dbReference>
<dbReference type="InterPro" id="IPR023393">
    <property type="entry name" value="START-like_dom_sf"/>
</dbReference>
<sequence>MESVTVSRQVDADPETVRAAMQDVGEFMRAAGFDEVVVEGDRIELTNRLGLVEIELTLEVVEREGADLAYVQRDGIFREMWTEYRVESADGGTAVEATTEFELAAKFVGPIFDSTVVKRQRRKELTAQFDSLAEL</sequence>